<feature type="region of interest" description="Disordered" evidence="1">
    <location>
        <begin position="69"/>
        <end position="89"/>
    </location>
</feature>
<evidence type="ECO:0000313" key="3">
    <source>
        <dbReference type="Proteomes" id="UP000507470"/>
    </source>
</evidence>
<evidence type="ECO:0000313" key="2">
    <source>
        <dbReference type="EMBL" id="CAC5416083.1"/>
    </source>
</evidence>
<organism evidence="2 3">
    <name type="scientific">Mytilus coruscus</name>
    <name type="common">Sea mussel</name>
    <dbReference type="NCBI Taxonomy" id="42192"/>
    <lineage>
        <taxon>Eukaryota</taxon>
        <taxon>Metazoa</taxon>
        <taxon>Spiralia</taxon>
        <taxon>Lophotrochozoa</taxon>
        <taxon>Mollusca</taxon>
        <taxon>Bivalvia</taxon>
        <taxon>Autobranchia</taxon>
        <taxon>Pteriomorphia</taxon>
        <taxon>Mytilida</taxon>
        <taxon>Mytiloidea</taxon>
        <taxon>Mytilidae</taxon>
        <taxon>Mytilinae</taxon>
        <taxon>Mytilus</taxon>
    </lineage>
</organism>
<dbReference type="AlphaFoldDB" id="A0A6J8E7V8"/>
<feature type="compositionally biased region" description="Basic and acidic residues" evidence="1">
    <location>
        <begin position="1"/>
        <end position="11"/>
    </location>
</feature>
<keyword evidence="3" id="KW-1185">Reference proteome</keyword>
<feature type="compositionally biased region" description="Low complexity" evidence="1">
    <location>
        <begin position="73"/>
        <end position="88"/>
    </location>
</feature>
<proteinExistence type="predicted"/>
<dbReference type="Proteomes" id="UP000507470">
    <property type="component" value="Unassembled WGS sequence"/>
</dbReference>
<dbReference type="OrthoDB" id="6153719at2759"/>
<name>A0A6J8E7V8_MYTCO</name>
<protein>
    <submittedName>
        <fullName evidence="2">Uncharacterized protein</fullName>
    </submittedName>
</protein>
<sequence length="487" mass="56344">MSNKDTTEEKNQHKRNTTQPVMTHDKIETDQDDICEIADHNKYRLHPKQFKKENIKILNEVLPSNTEDYDSFTNSQKNSQTTNSQTSNWSDCSELALEKVNVVMESINVSPLRSTLQKDVKDVKDSTIRYYKRKAHESIDSLLDFMAPKQGHLLKDEVLTKNRDKSLPTDSDMIEDLSKLYMETVDNSLKMQILSVITNRLTKAELQIAIPGITIYLIDQAQLHFNTSTNLGLQVKNKIKVPRQRMDDSKLEHAISFFFDTSFMQLVSYGTRDLKLDSGENITIPDVIRTTNHSKIIDLYFSYCTESNFEPLSKSTLFKILNTCAATKRTNLHGLDNIAAEGIEGFESLKEITKQIYERSILSTEEHEQIQKNITSAKLYFKTDYKLYLEKDCLCADHCLQWLLSDPENCHFQSPCEHIHTLVCDRCEMLHGIEHDVFKGIGKMGDDDFKEDTTKNFQDALQKINDWKAHFARNVNQDLLEFKSWRI</sequence>
<gene>
    <name evidence="2" type="ORF">MCOR_48717</name>
</gene>
<reference evidence="2 3" key="1">
    <citation type="submission" date="2020-06" db="EMBL/GenBank/DDBJ databases">
        <authorList>
            <person name="Li R."/>
            <person name="Bekaert M."/>
        </authorList>
    </citation>
    <scope>NUCLEOTIDE SEQUENCE [LARGE SCALE GENOMIC DNA]</scope>
    <source>
        <strain evidence="3">wild</strain>
    </source>
</reference>
<feature type="region of interest" description="Disordered" evidence="1">
    <location>
        <begin position="1"/>
        <end position="26"/>
    </location>
</feature>
<evidence type="ECO:0000256" key="1">
    <source>
        <dbReference type="SAM" id="MobiDB-lite"/>
    </source>
</evidence>
<dbReference type="EMBL" id="CACVKT020008575">
    <property type="protein sequence ID" value="CAC5416083.1"/>
    <property type="molecule type" value="Genomic_DNA"/>
</dbReference>
<accession>A0A6J8E7V8</accession>